<feature type="compositionally biased region" description="Basic residues" evidence="1">
    <location>
        <begin position="1"/>
        <end position="16"/>
    </location>
</feature>
<keyword evidence="3" id="KW-1185">Reference proteome</keyword>
<sequence length="96" mass="10378">KRTFNTWRGRNHRLHHGSGADTTDPRCKTTAGETRNGRQLQGDFKAAMEVAMTLICSAGDCGSFSLQKGRRGRPNKVGALGEILGMGVLGFTDGRE</sequence>
<feature type="region of interest" description="Disordered" evidence="1">
    <location>
        <begin position="1"/>
        <end position="39"/>
    </location>
</feature>
<evidence type="ECO:0000313" key="2">
    <source>
        <dbReference type="EMBL" id="MED6215068.1"/>
    </source>
</evidence>
<evidence type="ECO:0000256" key="1">
    <source>
        <dbReference type="SAM" id="MobiDB-lite"/>
    </source>
</evidence>
<protein>
    <submittedName>
        <fullName evidence="2">Uncharacterized protein</fullName>
    </submittedName>
</protein>
<gene>
    <name evidence="2" type="ORF">PIB30_109694</name>
</gene>
<evidence type="ECO:0000313" key="3">
    <source>
        <dbReference type="Proteomes" id="UP001341840"/>
    </source>
</evidence>
<dbReference type="EMBL" id="JASCZI010247417">
    <property type="protein sequence ID" value="MED6215068.1"/>
    <property type="molecule type" value="Genomic_DNA"/>
</dbReference>
<name>A0ABU6Z145_9FABA</name>
<organism evidence="2 3">
    <name type="scientific">Stylosanthes scabra</name>
    <dbReference type="NCBI Taxonomy" id="79078"/>
    <lineage>
        <taxon>Eukaryota</taxon>
        <taxon>Viridiplantae</taxon>
        <taxon>Streptophyta</taxon>
        <taxon>Embryophyta</taxon>
        <taxon>Tracheophyta</taxon>
        <taxon>Spermatophyta</taxon>
        <taxon>Magnoliopsida</taxon>
        <taxon>eudicotyledons</taxon>
        <taxon>Gunneridae</taxon>
        <taxon>Pentapetalae</taxon>
        <taxon>rosids</taxon>
        <taxon>fabids</taxon>
        <taxon>Fabales</taxon>
        <taxon>Fabaceae</taxon>
        <taxon>Papilionoideae</taxon>
        <taxon>50 kb inversion clade</taxon>
        <taxon>dalbergioids sensu lato</taxon>
        <taxon>Dalbergieae</taxon>
        <taxon>Pterocarpus clade</taxon>
        <taxon>Stylosanthes</taxon>
    </lineage>
</organism>
<dbReference type="Proteomes" id="UP001341840">
    <property type="component" value="Unassembled WGS sequence"/>
</dbReference>
<accession>A0ABU6Z145</accession>
<comment type="caution">
    <text evidence="2">The sequence shown here is derived from an EMBL/GenBank/DDBJ whole genome shotgun (WGS) entry which is preliminary data.</text>
</comment>
<feature type="non-terminal residue" evidence="2">
    <location>
        <position position="1"/>
    </location>
</feature>
<proteinExistence type="predicted"/>
<reference evidence="2 3" key="1">
    <citation type="journal article" date="2023" name="Plants (Basel)">
        <title>Bridging the Gap: Combining Genomics and Transcriptomics Approaches to Understand Stylosanthes scabra, an Orphan Legume from the Brazilian Caatinga.</title>
        <authorList>
            <person name="Ferreira-Neto J.R.C."/>
            <person name="da Silva M.D."/>
            <person name="Binneck E."/>
            <person name="de Melo N.F."/>
            <person name="da Silva R.H."/>
            <person name="de Melo A.L.T.M."/>
            <person name="Pandolfi V."/>
            <person name="Bustamante F.O."/>
            <person name="Brasileiro-Vidal A.C."/>
            <person name="Benko-Iseppon A.M."/>
        </authorList>
    </citation>
    <scope>NUCLEOTIDE SEQUENCE [LARGE SCALE GENOMIC DNA]</scope>
    <source>
        <tissue evidence="2">Leaves</tissue>
    </source>
</reference>